<dbReference type="InterPro" id="IPR025388">
    <property type="entry name" value="Alginate_export_dom"/>
</dbReference>
<proteinExistence type="predicted"/>
<evidence type="ECO:0000313" key="3">
    <source>
        <dbReference type="Proteomes" id="UP001218231"/>
    </source>
</evidence>
<dbReference type="EMBL" id="CP117417">
    <property type="protein sequence ID" value="WCT76369.1"/>
    <property type="molecule type" value="Genomic_DNA"/>
</dbReference>
<dbReference type="Pfam" id="PF13372">
    <property type="entry name" value="Alginate_exp"/>
    <property type="match status" value="1"/>
</dbReference>
<evidence type="ECO:0000313" key="2">
    <source>
        <dbReference type="EMBL" id="WCT76369.1"/>
    </source>
</evidence>
<dbReference type="Proteomes" id="UP001218231">
    <property type="component" value="Chromosome"/>
</dbReference>
<reference evidence="2 3" key="1">
    <citation type="submission" date="2023-02" db="EMBL/GenBank/DDBJ databases">
        <title>Genome sequence of Novosphingobium humi KACC 19094.</title>
        <authorList>
            <person name="Kim S."/>
            <person name="Heo J."/>
            <person name="Kwon S.-W."/>
        </authorList>
    </citation>
    <scope>NUCLEOTIDE SEQUENCE [LARGE SCALE GENOMIC DNA]</scope>
    <source>
        <strain evidence="2 3">KACC 19094</strain>
    </source>
</reference>
<organism evidence="2 3">
    <name type="scientific">Novosphingobium humi</name>
    <dbReference type="NCBI Taxonomy" id="2282397"/>
    <lineage>
        <taxon>Bacteria</taxon>
        <taxon>Pseudomonadati</taxon>
        <taxon>Pseudomonadota</taxon>
        <taxon>Alphaproteobacteria</taxon>
        <taxon>Sphingomonadales</taxon>
        <taxon>Sphingomonadaceae</taxon>
        <taxon>Novosphingobium</taxon>
    </lineage>
</organism>
<feature type="domain" description="Alginate export" evidence="1">
    <location>
        <begin position="24"/>
        <end position="425"/>
    </location>
</feature>
<gene>
    <name evidence="2" type="ORF">PQ457_10445</name>
</gene>
<protein>
    <submittedName>
        <fullName evidence="2">Alginate export family protein</fullName>
    </submittedName>
</protein>
<evidence type="ECO:0000259" key="1">
    <source>
        <dbReference type="Pfam" id="PF13372"/>
    </source>
</evidence>
<dbReference type="InterPro" id="IPR053728">
    <property type="entry name" value="Alginate_Permeability_Chnl"/>
</dbReference>
<keyword evidence="3" id="KW-1185">Reference proteome</keyword>
<name>A0ABY7TT28_9SPHN</name>
<dbReference type="RefSeq" id="WP_273616817.1">
    <property type="nucleotide sequence ID" value="NZ_CP117417.1"/>
</dbReference>
<accession>A0ABY7TT28</accession>
<sequence length="442" mass="48064">MKRGCLAALGLICWGVDARADDDLHISGSMRARFEAIEGQARAGANASDQLASLRTAVKVQWNHGPIELVGEIYDARAWNANPGTPLSANDVNVLEPLQAYVRADLGSVFGKGSKTTIQAGRMMAMIGSRRLISSDDYGNSPNSFSGAIATTKLKGGFTSTLLYLMPNLRLPDDGVSLRDNRFALDRQNVNVALSGGLLAHQRKGSPVLSEISFIHFGERDAPGHPTKDRSLNNVGLRAGYDPRPAHWDGGFEAIYQWGTTSASTAPNAATLSVSATFARAYLGYSWAGKWKPHVLAEFDRASGDGPSATYGHFDTLFGFRRGDLAASSLYNAVGRANIVSPGLRVEVTPSARLDAFVGWRGLWLADSHDSFSTTGVRDATGRSGTFAGHQFETRMRWWVKPKRLRFEFDGTYLARGRFLETAPNGRRGDTRYVSFNLTGFF</sequence>
<dbReference type="Gene3D" id="2.40.160.100">
    <property type="match status" value="1"/>
</dbReference>